<evidence type="ECO:0000256" key="5">
    <source>
        <dbReference type="ARBA" id="ARBA00022741"/>
    </source>
</evidence>
<feature type="domain" description="ABC transporter" evidence="8">
    <location>
        <begin position="6"/>
        <end position="252"/>
    </location>
</feature>
<dbReference type="InterPro" id="IPR050388">
    <property type="entry name" value="ABC_Ni/Peptide_Import"/>
</dbReference>
<evidence type="ECO:0000256" key="7">
    <source>
        <dbReference type="ARBA" id="ARBA00023136"/>
    </source>
</evidence>
<dbReference type="InterPro" id="IPR003593">
    <property type="entry name" value="AAA+_ATPase"/>
</dbReference>
<proteinExistence type="inferred from homology"/>
<evidence type="ECO:0000256" key="4">
    <source>
        <dbReference type="ARBA" id="ARBA00022475"/>
    </source>
</evidence>
<protein>
    <submittedName>
        <fullName evidence="9">ABC transporter ATP-binding protein</fullName>
    </submittedName>
</protein>
<dbReference type="GO" id="GO:0015833">
    <property type="term" value="P:peptide transport"/>
    <property type="evidence" value="ECO:0007669"/>
    <property type="project" value="InterPro"/>
</dbReference>
<dbReference type="InterPro" id="IPR013563">
    <property type="entry name" value="Oligopep_ABC_C"/>
</dbReference>
<organism evidence="9 10">
    <name type="scientific">Paratissierella segnis</name>
    <dbReference type="NCBI Taxonomy" id="2763679"/>
    <lineage>
        <taxon>Bacteria</taxon>
        <taxon>Bacillati</taxon>
        <taxon>Bacillota</taxon>
        <taxon>Tissierellia</taxon>
        <taxon>Tissierellales</taxon>
        <taxon>Tissierellaceae</taxon>
        <taxon>Paratissierella</taxon>
    </lineage>
</organism>
<comment type="caution">
    <text evidence="9">The sequence shown here is derived from an EMBL/GenBank/DDBJ whole genome shotgun (WGS) entry which is preliminary data.</text>
</comment>
<dbReference type="InterPro" id="IPR017871">
    <property type="entry name" value="ABC_transporter-like_CS"/>
</dbReference>
<evidence type="ECO:0000256" key="2">
    <source>
        <dbReference type="ARBA" id="ARBA00005417"/>
    </source>
</evidence>
<keyword evidence="5" id="KW-0547">Nucleotide-binding</keyword>
<gene>
    <name evidence="9" type="ORF">H8707_00690</name>
</gene>
<dbReference type="PANTHER" id="PTHR43297:SF2">
    <property type="entry name" value="DIPEPTIDE TRANSPORT ATP-BINDING PROTEIN DPPD"/>
    <property type="match status" value="1"/>
</dbReference>
<dbReference type="SMART" id="SM00382">
    <property type="entry name" value="AAA"/>
    <property type="match status" value="1"/>
</dbReference>
<evidence type="ECO:0000256" key="6">
    <source>
        <dbReference type="ARBA" id="ARBA00022840"/>
    </source>
</evidence>
<comment type="similarity">
    <text evidence="2">Belongs to the ABC transporter superfamily.</text>
</comment>
<evidence type="ECO:0000256" key="3">
    <source>
        <dbReference type="ARBA" id="ARBA00022448"/>
    </source>
</evidence>
<dbReference type="PANTHER" id="PTHR43297">
    <property type="entry name" value="OLIGOPEPTIDE TRANSPORT ATP-BINDING PROTEIN APPD"/>
    <property type="match status" value="1"/>
</dbReference>
<comment type="subcellular location">
    <subcellularLocation>
        <location evidence="1">Cell membrane</location>
        <topology evidence="1">Peripheral membrane protein</topology>
    </subcellularLocation>
</comment>
<reference evidence="9" key="1">
    <citation type="submission" date="2020-08" db="EMBL/GenBank/DDBJ databases">
        <title>Genome public.</title>
        <authorList>
            <person name="Liu C."/>
            <person name="Sun Q."/>
        </authorList>
    </citation>
    <scope>NUCLEOTIDE SEQUENCE</scope>
    <source>
        <strain evidence="9">BX21</strain>
    </source>
</reference>
<keyword evidence="3" id="KW-0813">Transport</keyword>
<dbReference type="Gene3D" id="3.40.50.300">
    <property type="entry name" value="P-loop containing nucleotide triphosphate hydrolases"/>
    <property type="match status" value="1"/>
</dbReference>
<dbReference type="Pfam" id="PF08352">
    <property type="entry name" value="oligo_HPY"/>
    <property type="match status" value="1"/>
</dbReference>
<dbReference type="GO" id="GO:0005886">
    <property type="term" value="C:plasma membrane"/>
    <property type="evidence" value="ECO:0007669"/>
    <property type="project" value="UniProtKB-SubCell"/>
</dbReference>
<evidence type="ECO:0000256" key="1">
    <source>
        <dbReference type="ARBA" id="ARBA00004202"/>
    </source>
</evidence>
<name>A0A926ESB4_9FIRM</name>
<dbReference type="NCBIfam" id="TIGR01727">
    <property type="entry name" value="oligo_HPY"/>
    <property type="match status" value="1"/>
</dbReference>
<dbReference type="PROSITE" id="PS50893">
    <property type="entry name" value="ABC_TRANSPORTER_2"/>
    <property type="match status" value="1"/>
</dbReference>
<dbReference type="FunFam" id="3.40.50.300:FF:000016">
    <property type="entry name" value="Oligopeptide ABC transporter ATP-binding component"/>
    <property type="match status" value="1"/>
</dbReference>
<dbReference type="GO" id="GO:0005524">
    <property type="term" value="F:ATP binding"/>
    <property type="evidence" value="ECO:0007669"/>
    <property type="project" value="UniProtKB-KW"/>
</dbReference>
<dbReference type="CDD" id="cd03257">
    <property type="entry name" value="ABC_NikE_OppD_transporters"/>
    <property type="match status" value="1"/>
</dbReference>
<dbReference type="SUPFAM" id="SSF52540">
    <property type="entry name" value="P-loop containing nucleoside triphosphate hydrolases"/>
    <property type="match status" value="1"/>
</dbReference>
<sequence>MKLLSIKNESVVYRSKTKNVLAVNNVSFDIDKQDSVGIVGESGSGKSTLALALLKLLPKNADVTGEVLFEDKDLLKLSTDEFNDLRWKEISIVFQKSMNSLSPIHRIGSQMADIYTIHDGSADSDEVKGKIINLLEMVNLPTRVYTMYPHELSGGMMQRVSIALSLMHNPKLIIMDEATTALDVITQGQILNEIAELEKKLKIARIMISHDMSVVANTCRKIAVMYAGYLVEFGLVEDVILNPKHPYTKGLLKSFPPLKGEKGELRSIPGYLPDLSIPHEGCIFKDRCPQKENICLYTAPKTHIVENGRKVMCNFAGGDC</sequence>
<evidence type="ECO:0000259" key="8">
    <source>
        <dbReference type="PROSITE" id="PS50893"/>
    </source>
</evidence>
<keyword evidence="6 9" id="KW-0067">ATP-binding</keyword>
<dbReference type="Pfam" id="PF00005">
    <property type="entry name" value="ABC_tran"/>
    <property type="match status" value="1"/>
</dbReference>
<dbReference type="PROSITE" id="PS00211">
    <property type="entry name" value="ABC_TRANSPORTER_1"/>
    <property type="match status" value="1"/>
</dbReference>
<accession>A0A926ESB4</accession>
<dbReference type="AlphaFoldDB" id="A0A926ESB4"/>
<dbReference type="RefSeq" id="WP_262428225.1">
    <property type="nucleotide sequence ID" value="NZ_JACRTG010000003.1"/>
</dbReference>
<keyword evidence="4" id="KW-1003">Cell membrane</keyword>
<dbReference type="InterPro" id="IPR027417">
    <property type="entry name" value="P-loop_NTPase"/>
</dbReference>
<dbReference type="EMBL" id="JACRTG010000003">
    <property type="protein sequence ID" value="MBC8586761.1"/>
    <property type="molecule type" value="Genomic_DNA"/>
</dbReference>
<dbReference type="Proteomes" id="UP000601171">
    <property type="component" value="Unassembled WGS sequence"/>
</dbReference>
<evidence type="ECO:0000313" key="9">
    <source>
        <dbReference type="EMBL" id="MBC8586761.1"/>
    </source>
</evidence>
<evidence type="ECO:0000313" key="10">
    <source>
        <dbReference type="Proteomes" id="UP000601171"/>
    </source>
</evidence>
<keyword evidence="7" id="KW-0472">Membrane</keyword>
<dbReference type="GO" id="GO:0016887">
    <property type="term" value="F:ATP hydrolysis activity"/>
    <property type="evidence" value="ECO:0007669"/>
    <property type="project" value="InterPro"/>
</dbReference>
<keyword evidence="10" id="KW-1185">Reference proteome</keyword>
<dbReference type="InterPro" id="IPR003439">
    <property type="entry name" value="ABC_transporter-like_ATP-bd"/>
</dbReference>